<feature type="region of interest" description="Disordered" evidence="1">
    <location>
        <begin position="272"/>
        <end position="293"/>
    </location>
</feature>
<evidence type="ECO:0000256" key="1">
    <source>
        <dbReference type="SAM" id="MobiDB-lite"/>
    </source>
</evidence>
<dbReference type="Pfam" id="PF14769">
    <property type="entry name" value="CLAMP"/>
    <property type="match status" value="1"/>
</dbReference>
<evidence type="ECO:0000313" key="2">
    <source>
        <dbReference type="EMBL" id="RKP19844.1"/>
    </source>
</evidence>
<dbReference type="Proteomes" id="UP000281549">
    <property type="component" value="Unassembled WGS sequence"/>
</dbReference>
<dbReference type="PANTHER" id="PTHR28457:SF1">
    <property type="entry name" value="CILIA- AND FLAGELLA-ASSOCIATED PROTEIN 119"/>
    <property type="match status" value="1"/>
</dbReference>
<name>A0A4P9YK68_ROZAC</name>
<protein>
    <submittedName>
        <fullName evidence="2">Uncharacterized protein</fullName>
    </submittedName>
</protein>
<dbReference type="InterPro" id="IPR032727">
    <property type="entry name" value="CLAMP"/>
</dbReference>
<organism evidence="2 3">
    <name type="scientific">Rozella allomycis (strain CSF55)</name>
    <dbReference type="NCBI Taxonomy" id="988480"/>
    <lineage>
        <taxon>Eukaryota</taxon>
        <taxon>Fungi</taxon>
        <taxon>Fungi incertae sedis</taxon>
        <taxon>Cryptomycota</taxon>
        <taxon>Cryptomycota incertae sedis</taxon>
        <taxon>Rozella</taxon>
    </lineage>
</organism>
<dbReference type="PANTHER" id="PTHR28457">
    <property type="entry name" value="COILED-COIL DOMAIN-CONTAINING PROTEIN 189"/>
    <property type="match status" value="1"/>
</dbReference>
<gene>
    <name evidence="2" type="ORF">ROZALSC1DRAFT_28603</name>
</gene>
<proteinExistence type="predicted"/>
<accession>A0A4P9YK68</accession>
<evidence type="ECO:0000313" key="3">
    <source>
        <dbReference type="Proteomes" id="UP000281549"/>
    </source>
</evidence>
<reference evidence="3" key="1">
    <citation type="journal article" date="2018" name="Nat. Microbiol.">
        <title>Leveraging single-cell genomics to expand the fungal tree of life.</title>
        <authorList>
            <person name="Ahrendt S.R."/>
            <person name="Quandt C.A."/>
            <person name="Ciobanu D."/>
            <person name="Clum A."/>
            <person name="Salamov A."/>
            <person name="Andreopoulos B."/>
            <person name="Cheng J.F."/>
            <person name="Woyke T."/>
            <person name="Pelin A."/>
            <person name="Henrissat B."/>
            <person name="Reynolds N.K."/>
            <person name="Benny G.L."/>
            <person name="Smith M.E."/>
            <person name="James T.Y."/>
            <person name="Grigoriev I.V."/>
        </authorList>
    </citation>
    <scope>NUCLEOTIDE SEQUENCE [LARGE SCALE GENOMIC DNA]</scope>
    <source>
        <strain evidence="3">CSF55</strain>
    </source>
</reference>
<dbReference type="EMBL" id="ML005151">
    <property type="protein sequence ID" value="RKP19844.1"/>
    <property type="molecule type" value="Genomic_DNA"/>
</dbReference>
<dbReference type="AlphaFoldDB" id="A0A4P9YK68"/>
<sequence>MECLMIISQFDECQESLLLSSLEFLCVLSYSFEEVKEMLSKLNIHDALAKLNDEWSNSINVKCVKTRADLSVNQLFKFDSLENPQDKLKYLASLMKKDLNNSRDAIVLDFYYYILIRFGKEKGLSPDKISTFFSIMKDVFEKIIKVPQLELEEDYKYFKQLVLKHSIQRPPYSEKIFDFNESKIVTDYAVQTHYGMYKYVFTKDVRLRVNYIPEPEPEAHLADDQLKVDLSSKVPSFQDIRMEQLNALPTDNQGQEQLQPDSAVDDVNMESENIKAEDPIDKFDKDPNDKEQQKELATKYIQQMVGQAVSAKMEDLKNTILQKIEILQKSKESAEQQPQQ</sequence>